<accession>D6SSP9</accession>
<comment type="subcellular location">
    <subcellularLocation>
        <location evidence="1">Membrane</location>
        <topology evidence="1">Multi-pass membrane protein</topology>
    </subcellularLocation>
</comment>
<evidence type="ECO:0000256" key="3">
    <source>
        <dbReference type="ARBA" id="ARBA00022989"/>
    </source>
</evidence>
<feature type="transmembrane region" description="Helical" evidence="5">
    <location>
        <begin position="124"/>
        <end position="145"/>
    </location>
</feature>
<evidence type="ECO:0000256" key="1">
    <source>
        <dbReference type="ARBA" id="ARBA00004141"/>
    </source>
</evidence>
<feature type="transmembrane region" description="Helical" evidence="5">
    <location>
        <begin position="86"/>
        <end position="104"/>
    </location>
</feature>
<evidence type="ECO:0000256" key="5">
    <source>
        <dbReference type="SAM" id="Phobius"/>
    </source>
</evidence>
<dbReference type="eggNOG" id="COG2259">
    <property type="taxonomic scope" value="Bacteria"/>
</dbReference>
<dbReference type="GO" id="GO:0016020">
    <property type="term" value="C:membrane"/>
    <property type="evidence" value="ECO:0007669"/>
    <property type="project" value="UniProtKB-SubCell"/>
</dbReference>
<keyword evidence="2 5" id="KW-0812">Transmembrane</keyword>
<feature type="transmembrane region" description="Helical" evidence="5">
    <location>
        <begin position="57"/>
        <end position="79"/>
    </location>
</feature>
<dbReference type="EMBL" id="ACJN02000003">
    <property type="protein sequence ID" value="EFI33715.1"/>
    <property type="molecule type" value="Genomic_DNA"/>
</dbReference>
<organism evidence="7 8">
    <name type="scientific">Desulfonatronospira thiodismutans ASO3-1</name>
    <dbReference type="NCBI Taxonomy" id="555779"/>
    <lineage>
        <taxon>Bacteria</taxon>
        <taxon>Pseudomonadati</taxon>
        <taxon>Thermodesulfobacteriota</taxon>
        <taxon>Desulfovibrionia</taxon>
        <taxon>Desulfovibrionales</taxon>
        <taxon>Desulfonatronovibrionaceae</taxon>
        <taxon>Desulfonatronospira</taxon>
    </lineage>
</organism>
<gene>
    <name evidence="7" type="ORF">Dthio_PD1054</name>
</gene>
<comment type="caution">
    <text evidence="7">The sequence shown here is derived from an EMBL/GenBank/DDBJ whole genome shotgun (WGS) entry which is preliminary data.</text>
</comment>
<evidence type="ECO:0000256" key="2">
    <source>
        <dbReference type="ARBA" id="ARBA00022692"/>
    </source>
</evidence>
<name>D6SSP9_9BACT</name>
<dbReference type="RefSeq" id="WP_008871064.1">
    <property type="nucleotide sequence ID" value="NZ_ACJN02000003.1"/>
</dbReference>
<feature type="domain" description="Methylamine utilisation protein MauE" evidence="6">
    <location>
        <begin position="18"/>
        <end position="141"/>
    </location>
</feature>
<dbReference type="Proteomes" id="UP000005496">
    <property type="component" value="Unassembled WGS sequence"/>
</dbReference>
<evidence type="ECO:0000313" key="8">
    <source>
        <dbReference type="Proteomes" id="UP000005496"/>
    </source>
</evidence>
<keyword evidence="8" id="KW-1185">Reference proteome</keyword>
<evidence type="ECO:0000259" key="6">
    <source>
        <dbReference type="Pfam" id="PF07291"/>
    </source>
</evidence>
<proteinExistence type="predicted"/>
<dbReference type="GO" id="GO:0030416">
    <property type="term" value="P:methylamine metabolic process"/>
    <property type="evidence" value="ECO:0007669"/>
    <property type="project" value="InterPro"/>
</dbReference>
<evidence type="ECO:0000256" key="4">
    <source>
        <dbReference type="ARBA" id="ARBA00023136"/>
    </source>
</evidence>
<dbReference type="AlphaFoldDB" id="D6SSP9"/>
<feature type="transmembrane region" description="Helical" evidence="5">
    <location>
        <begin position="21"/>
        <end position="37"/>
    </location>
</feature>
<dbReference type="InterPro" id="IPR009908">
    <property type="entry name" value="Methylamine_util_MauE"/>
</dbReference>
<dbReference type="UniPathway" id="UPA00895"/>
<evidence type="ECO:0000313" key="7">
    <source>
        <dbReference type="EMBL" id="EFI33715.1"/>
    </source>
</evidence>
<protein>
    <submittedName>
        <fullName evidence="7">DoxX family protein</fullName>
    </submittedName>
</protein>
<sequence>MSTKTVYNFMLRLLTSKELAFIFRLYIGGLFVYASLYKINYAVEFAETIANYQLVPYWAVNFLAVTMPWLELICGLMLIIGFRAKAVTVIIGGMMVMFTVALVINVIQDTPISCGCFSTSDELIGWHTVLRDVIWLGMIVHIYYFDRMFHLENRFLALLRRI</sequence>
<reference evidence="7" key="1">
    <citation type="submission" date="2010-05" db="EMBL/GenBank/DDBJ databases">
        <title>The draft genome of Desulfonatronospira thiodismutans ASO3-1.</title>
        <authorList>
            <consortium name="US DOE Joint Genome Institute (JGI-PGF)"/>
            <person name="Lucas S."/>
            <person name="Copeland A."/>
            <person name="Lapidus A."/>
            <person name="Cheng J.-F."/>
            <person name="Bruce D."/>
            <person name="Goodwin L."/>
            <person name="Pitluck S."/>
            <person name="Chertkov O."/>
            <person name="Brettin T."/>
            <person name="Detter J.C."/>
            <person name="Han C."/>
            <person name="Land M.L."/>
            <person name="Hauser L."/>
            <person name="Kyrpides N."/>
            <person name="Mikhailova N."/>
            <person name="Muyzer G."/>
            <person name="Woyke T."/>
        </authorList>
    </citation>
    <scope>NUCLEOTIDE SEQUENCE [LARGE SCALE GENOMIC DNA]</scope>
    <source>
        <strain evidence="7">ASO3-1</strain>
    </source>
</reference>
<keyword evidence="4 5" id="KW-0472">Membrane</keyword>
<keyword evidence="3 5" id="KW-1133">Transmembrane helix</keyword>
<dbReference type="Pfam" id="PF07291">
    <property type="entry name" value="MauE"/>
    <property type="match status" value="1"/>
</dbReference>